<gene>
    <name evidence="3" type="ORF">SAMN05421664_2649</name>
</gene>
<evidence type="ECO:0000313" key="3">
    <source>
        <dbReference type="EMBL" id="SDQ80263.1"/>
    </source>
</evidence>
<name>A0A1H1DV41_9FLAO</name>
<dbReference type="RefSeq" id="WP_089756190.1">
    <property type="nucleotide sequence ID" value="NZ_FNKL01000003.1"/>
</dbReference>
<evidence type="ECO:0000256" key="1">
    <source>
        <dbReference type="ARBA" id="ARBA00007689"/>
    </source>
</evidence>
<feature type="domain" description="YCII-related" evidence="2">
    <location>
        <begin position="19"/>
        <end position="107"/>
    </location>
</feature>
<dbReference type="Gene3D" id="3.30.70.1060">
    <property type="entry name" value="Dimeric alpha+beta barrel"/>
    <property type="match status" value="1"/>
</dbReference>
<dbReference type="InterPro" id="IPR005545">
    <property type="entry name" value="YCII"/>
</dbReference>
<sequence>MNEFLIAIHRDIINKDASPSPEQMQASIQPFQDWLGSIAAQNKLVAPPKRWDLGGRVVKNDTVTNGPYAEIKESIGGMFIIRAKDYDEAVEIAKGCPVLQWGASVEVRMAIPPATE</sequence>
<accession>A0A1H1DV41</accession>
<evidence type="ECO:0000313" key="4">
    <source>
        <dbReference type="Proteomes" id="UP000199627"/>
    </source>
</evidence>
<organism evidence="3 4">
    <name type="scientific">Chryseobacterium soldanellicola</name>
    <dbReference type="NCBI Taxonomy" id="311333"/>
    <lineage>
        <taxon>Bacteria</taxon>
        <taxon>Pseudomonadati</taxon>
        <taxon>Bacteroidota</taxon>
        <taxon>Flavobacteriia</taxon>
        <taxon>Flavobacteriales</taxon>
        <taxon>Weeksellaceae</taxon>
        <taxon>Chryseobacterium group</taxon>
        <taxon>Chryseobacterium</taxon>
    </lineage>
</organism>
<dbReference type="SUPFAM" id="SSF54909">
    <property type="entry name" value="Dimeric alpha+beta barrel"/>
    <property type="match status" value="1"/>
</dbReference>
<keyword evidence="4" id="KW-1185">Reference proteome</keyword>
<evidence type="ECO:0000259" key="2">
    <source>
        <dbReference type="Pfam" id="PF03795"/>
    </source>
</evidence>
<dbReference type="Pfam" id="PF03795">
    <property type="entry name" value="YCII"/>
    <property type="match status" value="1"/>
</dbReference>
<proteinExistence type="inferred from homology"/>
<dbReference type="AlphaFoldDB" id="A0A1H1DV41"/>
<dbReference type="EMBL" id="FNKL01000003">
    <property type="protein sequence ID" value="SDQ80263.1"/>
    <property type="molecule type" value="Genomic_DNA"/>
</dbReference>
<dbReference type="OrthoDB" id="7782105at2"/>
<protein>
    <submittedName>
        <fullName evidence="3">YCII-related domain-containing protein</fullName>
    </submittedName>
</protein>
<dbReference type="STRING" id="311333.SAMN05421664_2649"/>
<reference evidence="4" key="1">
    <citation type="submission" date="2016-10" db="EMBL/GenBank/DDBJ databases">
        <authorList>
            <person name="Varghese N."/>
            <person name="Submissions S."/>
        </authorList>
    </citation>
    <scope>NUCLEOTIDE SEQUENCE [LARGE SCALE GENOMIC DNA]</scope>
    <source>
        <strain evidence="4">DSM 17072</strain>
    </source>
</reference>
<dbReference type="InterPro" id="IPR011008">
    <property type="entry name" value="Dimeric_a/b-barrel"/>
</dbReference>
<dbReference type="Proteomes" id="UP000199627">
    <property type="component" value="Unassembled WGS sequence"/>
</dbReference>
<comment type="similarity">
    <text evidence="1">Belongs to the YciI family.</text>
</comment>